<feature type="compositionally biased region" description="Polar residues" evidence="1">
    <location>
        <begin position="157"/>
        <end position="173"/>
    </location>
</feature>
<evidence type="ECO:0000256" key="1">
    <source>
        <dbReference type="SAM" id="MobiDB-lite"/>
    </source>
</evidence>
<dbReference type="SUPFAM" id="SSF47616">
    <property type="entry name" value="GST C-terminal domain-like"/>
    <property type="match status" value="1"/>
</dbReference>
<protein>
    <recommendedName>
        <fullName evidence="5">Glutathione S-transferase, C-terminal domain containing protein</fullName>
    </recommendedName>
</protein>
<feature type="transmembrane region" description="Helical" evidence="2">
    <location>
        <begin position="206"/>
        <end position="227"/>
    </location>
</feature>
<feature type="region of interest" description="Disordered" evidence="1">
    <location>
        <begin position="316"/>
        <end position="347"/>
    </location>
</feature>
<proteinExistence type="predicted"/>
<keyword evidence="2" id="KW-0812">Transmembrane</keyword>
<organism evidence="3 4">
    <name type="scientific">Angomonas deanei</name>
    <dbReference type="NCBI Taxonomy" id="59799"/>
    <lineage>
        <taxon>Eukaryota</taxon>
        <taxon>Discoba</taxon>
        <taxon>Euglenozoa</taxon>
        <taxon>Kinetoplastea</taxon>
        <taxon>Metakinetoplastina</taxon>
        <taxon>Trypanosomatida</taxon>
        <taxon>Trypanosomatidae</taxon>
        <taxon>Strigomonadinae</taxon>
        <taxon>Angomonas</taxon>
    </lineage>
</organism>
<evidence type="ECO:0008006" key="5">
    <source>
        <dbReference type="Google" id="ProtNLM"/>
    </source>
</evidence>
<keyword evidence="2" id="KW-0472">Membrane</keyword>
<dbReference type="InterPro" id="IPR036282">
    <property type="entry name" value="Glutathione-S-Trfase_C_sf"/>
</dbReference>
<dbReference type="EMBL" id="LR877146">
    <property type="protein sequence ID" value="CAD2213545.1"/>
    <property type="molecule type" value="Genomic_DNA"/>
</dbReference>
<evidence type="ECO:0000313" key="4">
    <source>
        <dbReference type="Proteomes" id="UP000515908"/>
    </source>
</evidence>
<feature type="region of interest" description="Disordered" evidence="1">
    <location>
        <begin position="28"/>
        <end position="195"/>
    </location>
</feature>
<reference evidence="3 4" key="1">
    <citation type="submission" date="2020-08" db="EMBL/GenBank/DDBJ databases">
        <authorList>
            <person name="Newling K."/>
            <person name="Davey J."/>
            <person name="Forrester S."/>
        </authorList>
    </citation>
    <scope>NUCLEOTIDE SEQUENCE [LARGE SCALE GENOMIC DNA]</scope>
    <source>
        <strain evidence="4">Crithidia deanei Carvalho (ATCC PRA-265)</strain>
    </source>
</reference>
<evidence type="ECO:0000256" key="2">
    <source>
        <dbReference type="SAM" id="Phobius"/>
    </source>
</evidence>
<dbReference type="AlphaFoldDB" id="A0A7G2C1X5"/>
<name>A0A7G2C1X5_9TRYP</name>
<dbReference type="GO" id="GO:0005737">
    <property type="term" value="C:cytoplasm"/>
    <property type="evidence" value="ECO:0007669"/>
    <property type="project" value="TreeGrafter"/>
</dbReference>
<dbReference type="PANTHER" id="PTHR12289">
    <property type="entry name" value="METAXIN RELATED"/>
    <property type="match status" value="1"/>
</dbReference>
<evidence type="ECO:0000313" key="3">
    <source>
        <dbReference type="EMBL" id="CAD2213545.1"/>
    </source>
</evidence>
<keyword evidence="4" id="KW-1185">Reference proteome</keyword>
<dbReference type="InterPro" id="IPR050931">
    <property type="entry name" value="Mito_Protein_Transport_Metaxin"/>
</dbReference>
<keyword evidence="2" id="KW-1133">Transmembrane helix</keyword>
<accession>A0A7G2C1X5</accession>
<dbReference type="VEuPathDB" id="TriTrypDB:ADEAN_000098800"/>
<sequence>MGVETLDPEKVRRMAEDRNLEILKRLQEESQSAVMDGSAAVGSTVDQTVSATPSAGAPKTTVNPKQVSPSTTSGVVASGAPSNHSSGTATALSPSPHVAAKQTTTPQSGPTEGAPAAAVPKAVSAAKAGGSGTSTANSTPNSAVSTQKPTAGGSDRAASSGTKAQVPSPQAKSVANAPKTKPTSQQSTNTKGDGSMAVALPSMKTVLMGAAVIGATLLAGYGVYTLYRRRQQRAIAKQLQEAFKDNTRCHLFASPRCGISPSVNVSCTEAETFLRVANVSYVVHFIQHGADLTVALQSIPLSERPSRIMRAHGSVANKSGAALQSRAESPRRSLPSTRRRSSDELSGLPEKMAACAKTVEGYDRDLPMLVHGPSGVYIGCQAIFDFARDTLGVRLDLNLTKEEAVLGLRSREHARFNLSQYVARTLWDHPRIAALAIGVKRGLPLPQLLGYMFLLSDSIVQYNKGGAIGSLSRQAYQKSFLEEVRLLEETLGNKGFLVGFKPSSYDCALYATLLPLFQLDQQGVPLPGEAFQRLRKSPSIREYMRRITAAAFPDLGELLACAGSESPQTFDYKLIGN</sequence>
<dbReference type="PANTHER" id="PTHR12289:SF41">
    <property type="entry name" value="FAILED AXON CONNECTIONS-RELATED"/>
    <property type="match status" value="1"/>
</dbReference>
<feature type="compositionally biased region" description="Polar residues" evidence="1">
    <location>
        <begin position="60"/>
        <end position="93"/>
    </location>
</feature>
<dbReference type="Proteomes" id="UP000515908">
    <property type="component" value="Chromosome 02"/>
</dbReference>
<feature type="compositionally biased region" description="Polar residues" evidence="1">
    <location>
        <begin position="101"/>
        <end position="110"/>
    </location>
</feature>
<feature type="compositionally biased region" description="Low complexity" evidence="1">
    <location>
        <begin position="114"/>
        <end position="145"/>
    </location>
</feature>
<feature type="compositionally biased region" description="Polar residues" evidence="1">
    <location>
        <begin position="44"/>
        <end position="53"/>
    </location>
</feature>
<gene>
    <name evidence="3" type="ORF">ADEAN_000098800</name>
</gene>
<dbReference type="CDD" id="cd03193">
    <property type="entry name" value="GST_C_Metaxin"/>
    <property type="match status" value="1"/>
</dbReference>
<feature type="compositionally biased region" description="Polar residues" evidence="1">
    <location>
        <begin position="181"/>
        <end position="192"/>
    </location>
</feature>